<feature type="transmembrane region" description="Helical" evidence="1">
    <location>
        <begin position="179"/>
        <end position="198"/>
    </location>
</feature>
<feature type="transmembrane region" description="Helical" evidence="1">
    <location>
        <begin position="53"/>
        <end position="79"/>
    </location>
</feature>
<evidence type="ECO:0000256" key="1">
    <source>
        <dbReference type="SAM" id="Phobius"/>
    </source>
</evidence>
<sequence length="205" mass="23113">MEGNKMKKIDIKTLFATSGIFLLIALLTIYYYGALPDTMVTHFGVNGEPNGSMAKYMVTILTPLLFFCVHLFICVLYDVKGIGKTPVIRVFKWLFPLLALIIQVSLLWYNLGGELDYRRLVIGLLAIGYMVIGNYLPKEELDSKTNEIERKGRKQSGYLFIIGGLLLLVSLLGSPTLSILVLILFGTSVITLSLYYFYRRYKTAS</sequence>
<feature type="transmembrane region" description="Helical" evidence="1">
    <location>
        <begin position="91"/>
        <end position="111"/>
    </location>
</feature>
<accession>D5AJ44</accession>
<reference evidence="3 4" key="1">
    <citation type="journal article" date="2009" name="J. Infect. Dis.">
        <title>Clinical, experimental, and genomic differences between intermediately pathogenic, highly pathogenic, and epidemic Streptococcus suis.</title>
        <authorList>
            <person name="Ye C."/>
            <person name="Zheng H."/>
            <person name="Zhang J."/>
            <person name="Jing H."/>
            <person name="Wang L."/>
            <person name="Xiong Y."/>
            <person name="Wang W."/>
            <person name="Zhou Z."/>
            <person name="Sun Q."/>
            <person name="Luo X."/>
            <person name="Du H."/>
            <person name="Gottschalk M."/>
            <person name="Xu J."/>
        </authorList>
    </citation>
    <scope>NUCLEOTIDE SEQUENCE [LARGE SCALE GENOMIC DNA]</scope>
    <source>
        <strain evidence="3 4">GZ1</strain>
    </source>
</reference>
<feature type="domain" description="DUF1648" evidence="2">
    <location>
        <begin position="20"/>
        <end position="66"/>
    </location>
</feature>
<organism evidence="3 4">
    <name type="scientific">Streptococcus suis (strain GZ1)</name>
    <dbReference type="NCBI Taxonomy" id="423211"/>
    <lineage>
        <taxon>Bacteria</taxon>
        <taxon>Bacillati</taxon>
        <taxon>Bacillota</taxon>
        <taxon>Bacilli</taxon>
        <taxon>Lactobacillales</taxon>
        <taxon>Streptococcaceae</taxon>
        <taxon>Streptococcus</taxon>
    </lineage>
</organism>
<feature type="transmembrane region" description="Helical" evidence="1">
    <location>
        <begin position="12"/>
        <end position="33"/>
    </location>
</feature>
<proteinExistence type="predicted"/>
<keyword evidence="1" id="KW-1133">Transmembrane helix</keyword>
<protein>
    <submittedName>
        <fullName evidence="3">Integral membrane protein</fullName>
    </submittedName>
</protein>
<dbReference type="GO" id="GO:0009636">
    <property type="term" value="P:response to toxic substance"/>
    <property type="evidence" value="ECO:0007669"/>
    <property type="project" value="TreeGrafter"/>
</dbReference>
<feature type="transmembrane region" description="Helical" evidence="1">
    <location>
        <begin position="157"/>
        <end position="173"/>
    </location>
</feature>
<name>D5AJ44_STRGZ</name>
<keyword evidence="1" id="KW-0472">Membrane</keyword>
<feature type="transmembrane region" description="Helical" evidence="1">
    <location>
        <begin position="117"/>
        <end position="136"/>
    </location>
</feature>
<dbReference type="PANTHER" id="PTHR37810">
    <property type="entry name" value="IMMUNITY PROTEIN SDPI"/>
    <property type="match status" value="1"/>
</dbReference>
<dbReference type="KEGG" id="ssw:SSGZ1_1403"/>
<dbReference type="HOGENOM" id="CLU_1371566_0_0_9"/>
<evidence type="ECO:0000313" key="3">
    <source>
        <dbReference type="EMBL" id="ADE31859.1"/>
    </source>
</evidence>
<dbReference type="PANTHER" id="PTHR37810:SF5">
    <property type="entry name" value="IMMUNITY PROTEIN SDPI"/>
    <property type="match status" value="1"/>
</dbReference>
<dbReference type="AlphaFoldDB" id="D5AJ44"/>
<gene>
    <name evidence="3" type="ordered locus">SSGZ1_1403</name>
</gene>
<dbReference type="Pfam" id="PF07853">
    <property type="entry name" value="DUF1648"/>
    <property type="match status" value="1"/>
</dbReference>
<evidence type="ECO:0000313" key="4">
    <source>
        <dbReference type="Proteomes" id="UP000002359"/>
    </source>
</evidence>
<dbReference type="InterPro" id="IPR012867">
    <property type="entry name" value="DUF1648"/>
</dbReference>
<evidence type="ECO:0000259" key="2">
    <source>
        <dbReference type="Pfam" id="PF07853"/>
    </source>
</evidence>
<dbReference type="PATRIC" id="fig|423211.3.peg.1384"/>
<dbReference type="Proteomes" id="UP000002359">
    <property type="component" value="Chromosome"/>
</dbReference>
<keyword evidence="1" id="KW-0812">Transmembrane</keyword>
<dbReference type="EMBL" id="CP000837">
    <property type="protein sequence ID" value="ADE31859.1"/>
    <property type="molecule type" value="Genomic_DNA"/>
</dbReference>